<sequence>MTKPRIEEGAHPMELDSDDSPTELPTAAGTWFPYVNQVVEGDALPSAGSKPGKMKARARARAKDKPAARSGLDCGSPSAPPAPARKSQRARQVPVKFRALVPRPLCQKAVPAFVHPPNASGIQSLQVPHSLMVPFPPIPVPTPPVSSAVSPPSPSASGSLHFSTFPRIIDQASRPTSLPAATPAVATPRSRSVPAERRRVAGANKRGAAARKKPSPRPSRAQAFAPAFQIPCSHSPNGIAQRTPAACSCFSVASQNVGLSPGGTLTSCGPSCPLTRLLASSFEPCGGLHISAPPSPASVSYRSEQLPSLSRGDGASTSSPPCGEKVGASSFQRPHSARKPPLYPHGYRTSIGKNLPAPLVLSRSFARVPPPPSHERFPIIPSRASLNNRPLGFPKPMISNSHSVPWLVPPPQDSSQQNGGEGSPGQTRSQQKRRLRSMRDGLGKKLQNLLQQMQGGQRHTTTPLKQIIITEEQRIDLVNQMIELCRENPGFRSRYLDAVKMLSIFGVLQTSSYHLIAQGRSTAAQEVLNAYKNQQSQNNESSASASINFYNAVNKVHEEGDVAMQKLPNLKEAGSCSLSKRNDGAWCITLPDEKKRKLNG</sequence>
<dbReference type="Proteomes" id="UP000244005">
    <property type="component" value="Unassembled WGS sequence"/>
</dbReference>
<feature type="compositionally biased region" description="Basic and acidic residues" evidence="1">
    <location>
        <begin position="1"/>
        <end position="14"/>
    </location>
</feature>
<evidence type="ECO:0000313" key="3">
    <source>
        <dbReference type="Proteomes" id="UP000244005"/>
    </source>
</evidence>
<organism evidence="2 3">
    <name type="scientific">Marchantia polymorpha</name>
    <name type="common">Common liverwort</name>
    <name type="synonym">Marchantia aquatica</name>
    <dbReference type="NCBI Taxonomy" id="3197"/>
    <lineage>
        <taxon>Eukaryota</taxon>
        <taxon>Viridiplantae</taxon>
        <taxon>Streptophyta</taxon>
        <taxon>Embryophyta</taxon>
        <taxon>Marchantiophyta</taxon>
        <taxon>Marchantiopsida</taxon>
        <taxon>Marchantiidae</taxon>
        <taxon>Marchantiales</taxon>
        <taxon>Marchantiaceae</taxon>
        <taxon>Marchantia</taxon>
    </lineage>
</organism>
<evidence type="ECO:0000256" key="1">
    <source>
        <dbReference type="SAM" id="MobiDB-lite"/>
    </source>
</evidence>
<dbReference type="OrthoDB" id="10400258at2759"/>
<gene>
    <name evidence="2" type="ORF">MARPO_0014s0069</name>
</gene>
<feature type="region of interest" description="Disordered" evidence="1">
    <location>
        <begin position="174"/>
        <end position="220"/>
    </location>
</feature>
<protein>
    <submittedName>
        <fullName evidence="2">Uncharacterized protein</fullName>
    </submittedName>
</protein>
<dbReference type="Gramene" id="Mp1g11570.1">
    <property type="protein sequence ID" value="Mp1g11570.1.cds"/>
    <property type="gene ID" value="Mp1g11570"/>
</dbReference>
<dbReference type="EMBL" id="KZ772686">
    <property type="protein sequence ID" value="PTQ45532.1"/>
    <property type="molecule type" value="Genomic_DNA"/>
</dbReference>
<feature type="region of interest" description="Disordered" evidence="1">
    <location>
        <begin position="42"/>
        <end position="91"/>
    </location>
</feature>
<feature type="region of interest" description="Disordered" evidence="1">
    <location>
        <begin position="293"/>
        <end position="348"/>
    </location>
</feature>
<reference evidence="3" key="1">
    <citation type="journal article" date="2017" name="Cell">
        <title>Insights into land plant evolution garnered from the Marchantia polymorpha genome.</title>
        <authorList>
            <person name="Bowman J.L."/>
            <person name="Kohchi T."/>
            <person name="Yamato K.T."/>
            <person name="Jenkins J."/>
            <person name="Shu S."/>
            <person name="Ishizaki K."/>
            <person name="Yamaoka S."/>
            <person name="Nishihama R."/>
            <person name="Nakamura Y."/>
            <person name="Berger F."/>
            <person name="Adam C."/>
            <person name="Aki S.S."/>
            <person name="Althoff F."/>
            <person name="Araki T."/>
            <person name="Arteaga-Vazquez M.A."/>
            <person name="Balasubrmanian S."/>
            <person name="Barry K."/>
            <person name="Bauer D."/>
            <person name="Boehm C.R."/>
            <person name="Briginshaw L."/>
            <person name="Caballero-Perez J."/>
            <person name="Catarino B."/>
            <person name="Chen F."/>
            <person name="Chiyoda S."/>
            <person name="Chovatia M."/>
            <person name="Davies K.M."/>
            <person name="Delmans M."/>
            <person name="Demura T."/>
            <person name="Dierschke T."/>
            <person name="Dolan L."/>
            <person name="Dorantes-Acosta A.E."/>
            <person name="Eklund D.M."/>
            <person name="Florent S.N."/>
            <person name="Flores-Sandoval E."/>
            <person name="Fujiyama A."/>
            <person name="Fukuzawa H."/>
            <person name="Galik B."/>
            <person name="Grimanelli D."/>
            <person name="Grimwood J."/>
            <person name="Grossniklaus U."/>
            <person name="Hamada T."/>
            <person name="Haseloff J."/>
            <person name="Hetherington A.J."/>
            <person name="Higo A."/>
            <person name="Hirakawa Y."/>
            <person name="Hundley H.N."/>
            <person name="Ikeda Y."/>
            <person name="Inoue K."/>
            <person name="Inoue S.I."/>
            <person name="Ishida S."/>
            <person name="Jia Q."/>
            <person name="Kakita M."/>
            <person name="Kanazawa T."/>
            <person name="Kawai Y."/>
            <person name="Kawashima T."/>
            <person name="Kennedy M."/>
            <person name="Kinose K."/>
            <person name="Kinoshita T."/>
            <person name="Kohara Y."/>
            <person name="Koide E."/>
            <person name="Komatsu K."/>
            <person name="Kopischke S."/>
            <person name="Kubo M."/>
            <person name="Kyozuka J."/>
            <person name="Lagercrantz U."/>
            <person name="Lin S.S."/>
            <person name="Lindquist E."/>
            <person name="Lipzen A.M."/>
            <person name="Lu C.W."/>
            <person name="De Luna E."/>
            <person name="Martienssen R.A."/>
            <person name="Minamino N."/>
            <person name="Mizutani M."/>
            <person name="Mizutani M."/>
            <person name="Mochizuki N."/>
            <person name="Monte I."/>
            <person name="Mosher R."/>
            <person name="Nagasaki H."/>
            <person name="Nakagami H."/>
            <person name="Naramoto S."/>
            <person name="Nishitani K."/>
            <person name="Ohtani M."/>
            <person name="Okamoto T."/>
            <person name="Okumura M."/>
            <person name="Phillips J."/>
            <person name="Pollak B."/>
            <person name="Reinders A."/>
            <person name="Rovekamp M."/>
            <person name="Sano R."/>
            <person name="Sawa S."/>
            <person name="Schmid M.W."/>
            <person name="Shirakawa M."/>
            <person name="Solano R."/>
            <person name="Spunde A."/>
            <person name="Suetsugu N."/>
            <person name="Sugano S."/>
            <person name="Sugiyama A."/>
            <person name="Sun R."/>
            <person name="Suzuki Y."/>
            <person name="Takenaka M."/>
            <person name="Takezawa D."/>
            <person name="Tomogane H."/>
            <person name="Tsuzuki M."/>
            <person name="Ueda T."/>
            <person name="Umeda M."/>
            <person name="Ward J.M."/>
            <person name="Watanabe Y."/>
            <person name="Yazaki K."/>
            <person name="Yokoyama R."/>
            <person name="Yoshitake Y."/>
            <person name="Yotsui I."/>
            <person name="Zachgo S."/>
            <person name="Schmutz J."/>
        </authorList>
    </citation>
    <scope>NUCLEOTIDE SEQUENCE [LARGE SCALE GENOMIC DNA]</scope>
    <source>
        <strain evidence="3">Tak-1</strain>
    </source>
</reference>
<feature type="region of interest" description="Disordered" evidence="1">
    <location>
        <begin position="1"/>
        <end position="28"/>
    </location>
</feature>
<feature type="region of interest" description="Disordered" evidence="1">
    <location>
        <begin position="391"/>
        <end position="435"/>
    </location>
</feature>
<proteinExistence type="predicted"/>
<feature type="compositionally biased region" description="Polar residues" evidence="1">
    <location>
        <begin position="297"/>
        <end position="308"/>
    </location>
</feature>
<evidence type="ECO:0000313" key="2">
    <source>
        <dbReference type="EMBL" id="PTQ45532.1"/>
    </source>
</evidence>
<dbReference type="AlphaFoldDB" id="A0A2R6XHF6"/>
<feature type="compositionally biased region" description="Polar residues" evidence="1">
    <location>
        <begin position="413"/>
        <end position="429"/>
    </location>
</feature>
<name>A0A2R6XHF6_MARPO</name>
<keyword evidence="3" id="KW-1185">Reference proteome</keyword>
<accession>A0A2R6XHF6</accession>